<reference evidence="3" key="2">
    <citation type="submission" date="2020-05" db="UniProtKB">
        <authorList>
            <consortium name="EnsemblMetazoa"/>
        </authorList>
    </citation>
    <scope>IDENTIFICATION</scope>
</reference>
<dbReference type="AlphaFoldDB" id="A0A084VKY5"/>
<evidence type="ECO:0000313" key="2">
    <source>
        <dbReference type="EMBL" id="KFB38629.1"/>
    </source>
</evidence>
<accession>A0A084VKY5</accession>
<dbReference type="EnsemblMetazoa" id="ASIC006016-RA">
    <property type="protein sequence ID" value="ASIC006016-PA"/>
    <property type="gene ID" value="ASIC006016"/>
</dbReference>
<keyword evidence="4" id="KW-1185">Reference proteome</keyword>
<dbReference type="VEuPathDB" id="VectorBase:ASIC006016"/>
<dbReference type="EMBL" id="KE524959">
    <property type="protein sequence ID" value="KFB38629.1"/>
    <property type="molecule type" value="Genomic_DNA"/>
</dbReference>
<protein>
    <submittedName>
        <fullName evidence="2 3">Uncharacterized protein</fullName>
    </submittedName>
</protein>
<dbReference type="EMBL" id="ATLV01014339">
    <property type="status" value="NOT_ANNOTATED_CDS"/>
    <property type="molecule type" value="Genomic_DNA"/>
</dbReference>
<feature type="region of interest" description="Disordered" evidence="1">
    <location>
        <begin position="19"/>
        <end position="65"/>
    </location>
</feature>
<proteinExistence type="predicted"/>
<evidence type="ECO:0000313" key="3">
    <source>
        <dbReference type="EnsemblMetazoa" id="ASIC006016-PA"/>
    </source>
</evidence>
<evidence type="ECO:0000313" key="4">
    <source>
        <dbReference type="Proteomes" id="UP000030765"/>
    </source>
</evidence>
<feature type="compositionally biased region" description="Basic and acidic residues" evidence="1">
    <location>
        <begin position="31"/>
        <end position="45"/>
    </location>
</feature>
<dbReference type="Proteomes" id="UP000030765">
    <property type="component" value="Unassembled WGS sequence"/>
</dbReference>
<name>A0A084VKY5_ANOSI</name>
<evidence type="ECO:0000256" key="1">
    <source>
        <dbReference type="SAM" id="MobiDB-lite"/>
    </source>
</evidence>
<reference evidence="2 4" key="1">
    <citation type="journal article" date="2014" name="BMC Genomics">
        <title>Genome sequence of Anopheles sinensis provides insight into genetics basis of mosquito competence for malaria parasites.</title>
        <authorList>
            <person name="Zhou D."/>
            <person name="Zhang D."/>
            <person name="Ding G."/>
            <person name="Shi L."/>
            <person name="Hou Q."/>
            <person name="Ye Y."/>
            <person name="Xu Y."/>
            <person name="Zhou H."/>
            <person name="Xiong C."/>
            <person name="Li S."/>
            <person name="Yu J."/>
            <person name="Hong S."/>
            <person name="Yu X."/>
            <person name="Zou P."/>
            <person name="Chen C."/>
            <person name="Chang X."/>
            <person name="Wang W."/>
            <person name="Lv Y."/>
            <person name="Sun Y."/>
            <person name="Ma L."/>
            <person name="Shen B."/>
            <person name="Zhu C."/>
        </authorList>
    </citation>
    <scope>NUCLEOTIDE SEQUENCE [LARGE SCALE GENOMIC DNA]</scope>
</reference>
<organism evidence="2">
    <name type="scientific">Anopheles sinensis</name>
    <name type="common">Mosquito</name>
    <dbReference type="NCBI Taxonomy" id="74873"/>
    <lineage>
        <taxon>Eukaryota</taxon>
        <taxon>Metazoa</taxon>
        <taxon>Ecdysozoa</taxon>
        <taxon>Arthropoda</taxon>
        <taxon>Hexapoda</taxon>
        <taxon>Insecta</taxon>
        <taxon>Pterygota</taxon>
        <taxon>Neoptera</taxon>
        <taxon>Endopterygota</taxon>
        <taxon>Diptera</taxon>
        <taxon>Nematocera</taxon>
        <taxon>Culicoidea</taxon>
        <taxon>Culicidae</taxon>
        <taxon>Anophelinae</taxon>
        <taxon>Anopheles</taxon>
    </lineage>
</organism>
<gene>
    <name evidence="2" type="ORF">ZHAS_00006016</name>
</gene>
<sequence>MHPKPSLDTRVRPVCLTHKGVGNRAGGKTKAAGELHEPKRSRTVDDPWQQQPRMHPTNDHGSGWRPSVRAQLIISFSADRIEVWVLCEAKHVVDGTVDGTVVVPGEVRRHVRQL</sequence>